<organism evidence="2 3">
    <name type="scientific">Glutamicibacter protophormiae</name>
    <name type="common">Brevibacterium protophormiae</name>
    <dbReference type="NCBI Taxonomy" id="37930"/>
    <lineage>
        <taxon>Bacteria</taxon>
        <taxon>Bacillati</taxon>
        <taxon>Actinomycetota</taxon>
        <taxon>Actinomycetes</taxon>
        <taxon>Micrococcales</taxon>
        <taxon>Micrococcaceae</taxon>
        <taxon>Glutamicibacter</taxon>
    </lineage>
</organism>
<proteinExistence type="predicted"/>
<gene>
    <name evidence="2" type="ORF">JOF39_000692</name>
</gene>
<comment type="caution">
    <text evidence="2">The sequence shown here is derived from an EMBL/GenBank/DDBJ whole genome shotgun (WGS) entry which is preliminary data.</text>
</comment>
<evidence type="ECO:0000313" key="3">
    <source>
        <dbReference type="Proteomes" id="UP001195422"/>
    </source>
</evidence>
<accession>A0ABS4XM73</accession>
<feature type="region of interest" description="Disordered" evidence="1">
    <location>
        <begin position="82"/>
        <end position="128"/>
    </location>
</feature>
<evidence type="ECO:0000256" key="1">
    <source>
        <dbReference type="SAM" id="MobiDB-lite"/>
    </source>
</evidence>
<reference evidence="2 3" key="1">
    <citation type="submission" date="2021-03" db="EMBL/GenBank/DDBJ databases">
        <title>Sequencing the genomes of 1000 actinobacteria strains.</title>
        <authorList>
            <person name="Klenk H.-P."/>
        </authorList>
    </citation>
    <scope>NUCLEOTIDE SEQUENCE [LARGE SCALE GENOMIC DNA]</scope>
    <source>
        <strain evidence="2 3">DSM 20168</strain>
    </source>
</reference>
<feature type="region of interest" description="Disordered" evidence="1">
    <location>
        <begin position="1"/>
        <end position="33"/>
    </location>
</feature>
<keyword evidence="3" id="KW-1185">Reference proteome</keyword>
<feature type="compositionally biased region" description="Polar residues" evidence="1">
    <location>
        <begin position="94"/>
        <end position="103"/>
    </location>
</feature>
<sequence>MPTRQASALAGVSRAPQPASPGPRPAPANKLTTQEEALILETLNSERFVDQAPEQIYAVLLSEGTYLFSVSAMYRLLRREKQMAERRRQARQQPGKSRNWSRTSPERCSPGTSRNSLGRPRGPTLTRT</sequence>
<dbReference type="Proteomes" id="UP001195422">
    <property type="component" value="Unassembled WGS sequence"/>
</dbReference>
<evidence type="ECO:0000313" key="2">
    <source>
        <dbReference type="EMBL" id="MBP2397611.1"/>
    </source>
</evidence>
<protein>
    <submittedName>
        <fullName evidence="2">IS30 family transposase</fullName>
    </submittedName>
</protein>
<name>A0ABS4XM73_GLUPR</name>
<dbReference type="EMBL" id="JAGIOJ010000001">
    <property type="protein sequence ID" value="MBP2397611.1"/>
    <property type="molecule type" value="Genomic_DNA"/>
</dbReference>